<dbReference type="Proteomes" id="UP001206925">
    <property type="component" value="Unassembled WGS sequence"/>
</dbReference>
<dbReference type="EMBL" id="JAMZMK010010483">
    <property type="protein sequence ID" value="KAI7731285.1"/>
    <property type="molecule type" value="Genomic_DNA"/>
</dbReference>
<gene>
    <name evidence="1" type="ORF">M8C21_002561</name>
</gene>
<dbReference type="AlphaFoldDB" id="A0AAD5BXL5"/>
<keyword evidence="2" id="KW-1185">Reference proteome</keyword>
<evidence type="ECO:0000313" key="1">
    <source>
        <dbReference type="EMBL" id="KAI7731285.1"/>
    </source>
</evidence>
<evidence type="ECO:0000313" key="2">
    <source>
        <dbReference type="Proteomes" id="UP001206925"/>
    </source>
</evidence>
<protein>
    <submittedName>
        <fullName evidence="1">Uncharacterized protein</fullName>
    </submittedName>
</protein>
<sequence>MRRLLAVMSYVYDNHVIKNSKTIDRQHKFEQVRFRDR</sequence>
<name>A0AAD5BXL5_AMBAR</name>
<accession>A0AAD5BXL5</accession>
<organism evidence="1 2">
    <name type="scientific">Ambrosia artemisiifolia</name>
    <name type="common">Common ragweed</name>
    <dbReference type="NCBI Taxonomy" id="4212"/>
    <lineage>
        <taxon>Eukaryota</taxon>
        <taxon>Viridiplantae</taxon>
        <taxon>Streptophyta</taxon>
        <taxon>Embryophyta</taxon>
        <taxon>Tracheophyta</taxon>
        <taxon>Spermatophyta</taxon>
        <taxon>Magnoliopsida</taxon>
        <taxon>eudicotyledons</taxon>
        <taxon>Gunneridae</taxon>
        <taxon>Pentapetalae</taxon>
        <taxon>asterids</taxon>
        <taxon>campanulids</taxon>
        <taxon>Asterales</taxon>
        <taxon>Asteraceae</taxon>
        <taxon>Asteroideae</taxon>
        <taxon>Heliantheae alliance</taxon>
        <taxon>Heliantheae</taxon>
        <taxon>Ambrosia</taxon>
    </lineage>
</organism>
<comment type="caution">
    <text evidence="1">The sequence shown here is derived from an EMBL/GenBank/DDBJ whole genome shotgun (WGS) entry which is preliminary data.</text>
</comment>
<reference evidence="1" key="1">
    <citation type="submission" date="2022-06" db="EMBL/GenBank/DDBJ databases">
        <title>Uncovering the hologenomic basis of an extraordinary plant invasion.</title>
        <authorList>
            <person name="Bieker V.C."/>
            <person name="Martin M.D."/>
            <person name="Gilbert T."/>
            <person name="Hodgins K."/>
            <person name="Battlay P."/>
            <person name="Petersen B."/>
            <person name="Wilson J."/>
        </authorList>
    </citation>
    <scope>NUCLEOTIDE SEQUENCE</scope>
    <source>
        <strain evidence="1">AA19_3_7</strain>
        <tissue evidence="1">Leaf</tissue>
    </source>
</reference>
<proteinExistence type="predicted"/>